<dbReference type="EMBL" id="MU266408">
    <property type="protein sequence ID" value="KAH7925122.1"/>
    <property type="molecule type" value="Genomic_DNA"/>
</dbReference>
<sequence>MCIDLVSVPRLPHDPPRQVEAGISVGPSYHNTGLRPTKISMADFPWGLRSQTFFKLGRFDSRKSPFLWRRIAAELDRKRRRGMDTRQNVKARSPKRVLDGFVSGRRRGRPPPPDFSLLRENASFRRSRSNFLMHNIGKRWRARLDGSEANSASRNVPQTLLKVIQYYEGASSGIVAPLKLP</sequence>
<evidence type="ECO:0000313" key="1">
    <source>
        <dbReference type="EMBL" id="KAH7925122.1"/>
    </source>
</evidence>
<dbReference type="Proteomes" id="UP000790709">
    <property type="component" value="Unassembled WGS sequence"/>
</dbReference>
<organism evidence="1 2">
    <name type="scientific">Leucogyrophana mollusca</name>
    <dbReference type="NCBI Taxonomy" id="85980"/>
    <lineage>
        <taxon>Eukaryota</taxon>
        <taxon>Fungi</taxon>
        <taxon>Dikarya</taxon>
        <taxon>Basidiomycota</taxon>
        <taxon>Agaricomycotina</taxon>
        <taxon>Agaricomycetes</taxon>
        <taxon>Agaricomycetidae</taxon>
        <taxon>Boletales</taxon>
        <taxon>Boletales incertae sedis</taxon>
        <taxon>Leucogyrophana</taxon>
    </lineage>
</organism>
<comment type="caution">
    <text evidence="1">The sequence shown here is derived from an EMBL/GenBank/DDBJ whole genome shotgun (WGS) entry which is preliminary data.</text>
</comment>
<reference evidence="1" key="1">
    <citation type="journal article" date="2021" name="New Phytol.">
        <title>Evolutionary innovations through gain and loss of genes in the ectomycorrhizal Boletales.</title>
        <authorList>
            <person name="Wu G."/>
            <person name="Miyauchi S."/>
            <person name="Morin E."/>
            <person name="Kuo A."/>
            <person name="Drula E."/>
            <person name="Varga T."/>
            <person name="Kohler A."/>
            <person name="Feng B."/>
            <person name="Cao Y."/>
            <person name="Lipzen A."/>
            <person name="Daum C."/>
            <person name="Hundley H."/>
            <person name="Pangilinan J."/>
            <person name="Johnson J."/>
            <person name="Barry K."/>
            <person name="LaButti K."/>
            <person name="Ng V."/>
            <person name="Ahrendt S."/>
            <person name="Min B."/>
            <person name="Choi I.G."/>
            <person name="Park H."/>
            <person name="Plett J.M."/>
            <person name="Magnuson J."/>
            <person name="Spatafora J.W."/>
            <person name="Nagy L.G."/>
            <person name="Henrissat B."/>
            <person name="Grigoriev I.V."/>
            <person name="Yang Z.L."/>
            <person name="Xu J."/>
            <person name="Martin F.M."/>
        </authorList>
    </citation>
    <scope>NUCLEOTIDE SEQUENCE</scope>
    <source>
        <strain evidence="1">KUC20120723A-06</strain>
    </source>
</reference>
<proteinExistence type="predicted"/>
<evidence type="ECO:0000313" key="2">
    <source>
        <dbReference type="Proteomes" id="UP000790709"/>
    </source>
</evidence>
<accession>A0ACB8BHY5</accession>
<keyword evidence="2" id="KW-1185">Reference proteome</keyword>
<gene>
    <name evidence="1" type="ORF">BV22DRAFT_456902</name>
</gene>
<protein>
    <submittedName>
        <fullName evidence="1">Uncharacterized protein</fullName>
    </submittedName>
</protein>
<name>A0ACB8BHY5_9AGAM</name>